<sequence>MPGGGAESMLEVDPLDVLFSYGKINSVFSGTTPPRTLTSTLADILSKKLAPEQLPAIAVIPLPAEYTASRAKSGENDDDDDGDDGEKRRGSKRKQKKEKHKQNDVVAQKYASLNNRRLWVLRECRSQGVLTTIKVRVKPPDECARLLAKGSRTFRLDRVTDRATVLVGNHLKGEGEGGAL</sequence>
<comment type="caution">
    <text evidence="2">The sequence shown here is derived from an EMBL/GenBank/DDBJ whole genome shotgun (WGS) entry which is preliminary data.</text>
</comment>
<evidence type="ECO:0000256" key="1">
    <source>
        <dbReference type="SAM" id="MobiDB-lite"/>
    </source>
</evidence>
<dbReference type="EMBL" id="BNJQ01000003">
    <property type="protein sequence ID" value="GHP02278.1"/>
    <property type="molecule type" value="Genomic_DNA"/>
</dbReference>
<name>A0A830H6M5_9CHLO</name>
<keyword evidence="3" id="KW-1185">Reference proteome</keyword>
<evidence type="ECO:0000313" key="2">
    <source>
        <dbReference type="EMBL" id="GHP02278.1"/>
    </source>
</evidence>
<dbReference type="OrthoDB" id="415230at2759"/>
<protein>
    <submittedName>
        <fullName evidence="2">Uncharacterized protein</fullName>
    </submittedName>
</protein>
<feature type="compositionally biased region" description="Basic residues" evidence="1">
    <location>
        <begin position="89"/>
        <end position="100"/>
    </location>
</feature>
<organism evidence="2 3">
    <name type="scientific">Pycnococcus provasolii</name>
    <dbReference type="NCBI Taxonomy" id="41880"/>
    <lineage>
        <taxon>Eukaryota</taxon>
        <taxon>Viridiplantae</taxon>
        <taxon>Chlorophyta</taxon>
        <taxon>Pseudoscourfieldiophyceae</taxon>
        <taxon>Pseudoscourfieldiales</taxon>
        <taxon>Pycnococcaceae</taxon>
        <taxon>Pycnococcus</taxon>
    </lineage>
</organism>
<accession>A0A830H6M5</accession>
<reference evidence="2" key="1">
    <citation type="submission" date="2020-10" db="EMBL/GenBank/DDBJ databases">
        <title>Unveiling of a novel bifunctional photoreceptor, Dualchrome1, isolated from a cosmopolitan green alga.</title>
        <authorList>
            <person name="Suzuki S."/>
            <person name="Kawachi M."/>
        </authorList>
    </citation>
    <scope>NUCLEOTIDE SEQUENCE</scope>
    <source>
        <strain evidence="2">NIES 2893</strain>
    </source>
</reference>
<evidence type="ECO:0000313" key="3">
    <source>
        <dbReference type="Proteomes" id="UP000660262"/>
    </source>
</evidence>
<feature type="region of interest" description="Disordered" evidence="1">
    <location>
        <begin position="68"/>
        <end position="105"/>
    </location>
</feature>
<dbReference type="AlphaFoldDB" id="A0A830H6M5"/>
<proteinExistence type="predicted"/>
<gene>
    <name evidence="2" type="ORF">PPROV_000103500</name>
</gene>
<dbReference type="Proteomes" id="UP000660262">
    <property type="component" value="Unassembled WGS sequence"/>
</dbReference>